<sequence>MIPLLELLEPTLARCEIHERCRRGSWLRFIRRKALIELPRLLPDDQPIQRNAFLAAVADPTARADSVFTMNLLQLVTTCFASLLKETVAVAWMFISSLRMRRTVVMAGNLHNFLAIFDHIQEFHLLVDEVVPASSVSKDGVALGEPVSPIIT</sequence>
<evidence type="ECO:0000313" key="2">
    <source>
        <dbReference type="Proteomes" id="UP000550707"/>
    </source>
</evidence>
<evidence type="ECO:0000313" key="1">
    <source>
        <dbReference type="EMBL" id="KAF6429735.1"/>
    </source>
</evidence>
<dbReference type="InParanoid" id="A0A7J8E388"/>
<reference evidence="1 2" key="1">
    <citation type="journal article" date="2020" name="Nature">
        <title>Six reference-quality genomes reveal evolution of bat adaptations.</title>
        <authorList>
            <person name="Jebb D."/>
            <person name="Huang Z."/>
            <person name="Pippel M."/>
            <person name="Hughes G.M."/>
            <person name="Lavrichenko K."/>
            <person name="Devanna P."/>
            <person name="Winkler S."/>
            <person name="Jermiin L.S."/>
            <person name="Skirmuntt E.C."/>
            <person name="Katzourakis A."/>
            <person name="Burkitt-Gray L."/>
            <person name="Ray D.A."/>
            <person name="Sullivan K.A.M."/>
            <person name="Roscito J.G."/>
            <person name="Kirilenko B.M."/>
            <person name="Davalos L.M."/>
            <person name="Corthals A.P."/>
            <person name="Power M.L."/>
            <person name="Jones G."/>
            <person name="Ransome R.D."/>
            <person name="Dechmann D.K.N."/>
            <person name="Locatelli A.G."/>
            <person name="Puechmaille S.J."/>
            <person name="Fedrigo O."/>
            <person name="Jarvis E.D."/>
            <person name="Hiller M."/>
            <person name="Vernes S.C."/>
            <person name="Myers E.W."/>
            <person name="Teeling E.C."/>
        </authorList>
    </citation>
    <scope>NUCLEOTIDE SEQUENCE [LARGE SCALE GENOMIC DNA]</scope>
    <source>
        <strain evidence="1">MMolMol1</strain>
        <tissue evidence="1">Muscle</tissue>
    </source>
</reference>
<protein>
    <submittedName>
        <fullName evidence="1">Uncharacterized protein</fullName>
    </submittedName>
</protein>
<keyword evidence="2" id="KW-1185">Reference proteome</keyword>
<dbReference type="AlphaFoldDB" id="A0A7J8E388"/>
<comment type="caution">
    <text evidence="1">The sequence shown here is derived from an EMBL/GenBank/DDBJ whole genome shotgun (WGS) entry which is preliminary data.</text>
</comment>
<accession>A0A7J8E388</accession>
<gene>
    <name evidence="1" type="ORF">HJG59_009055</name>
</gene>
<name>A0A7J8E388_MOLMO</name>
<dbReference type="Proteomes" id="UP000550707">
    <property type="component" value="Unassembled WGS sequence"/>
</dbReference>
<dbReference type="EMBL" id="JACASF010000015">
    <property type="protein sequence ID" value="KAF6429735.1"/>
    <property type="molecule type" value="Genomic_DNA"/>
</dbReference>
<organism evidence="1 2">
    <name type="scientific">Molossus molossus</name>
    <name type="common">Pallas' mastiff bat</name>
    <name type="synonym">Vespertilio molossus</name>
    <dbReference type="NCBI Taxonomy" id="27622"/>
    <lineage>
        <taxon>Eukaryota</taxon>
        <taxon>Metazoa</taxon>
        <taxon>Chordata</taxon>
        <taxon>Craniata</taxon>
        <taxon>Vertebrata</taxon>
        <taxon>Euteleostomi</taxon>
        <taxon>Mammalia</taxon>
        <taxon>Eutheria</taxon>
        <taxon>Laurasiatheria</taxon>
        <taxon>Chiroptera</taxon>
        <taxon>Yangochiroptera</taxon>
        <taxon>Molossidae</taxon>
        <taxon>Molossus</taxon>
    </lineage>
</organism>
<proteinExistence type="predicted"/>